<dbReference type="InterPro" id="IPR000014">
    <property type="entry name" value="PAS"/>
</dbReference>
<evidence type="ECO:0000259" key="4">
    <source>
        <dbReference type="Pfam" id="PF13426"/>
    </source>
</evidence>
<sequence length="248" mass="25570">MAELDPGAHASAACGVGLGRLEPSADDNDGIDKADGWGDFLTQISAESLASASTGVTSRQCTAEADVLAQQVLEEEALREAVSAACVECSFCVTVADPRLPDFPLIAVSRGFEAMTGFRSEEILGVNCRFLSCDCGLDLATVAGLRRACSTGQPFTGVITNRKKSGELFLNLLDLRGLTVGRTHTGEDLWYLVGIQADVSHLPEAEQPPARAGALALLLAALAAAALPAEAPAAARRGGGLSSASITL</sequence>
<comment type="caution">
    <text evidence="5">The sequence shown here is derived from an EMBL/GenBank/DDBJ whole genome shotgun (WGS) entry which is preliminary data.</text>
</comment>
<dbReference type="SUPFAM" id="SSF55785">
    <property type="entry name" value="PYP-like sensor domain (PAS domain)"/>
    <property type="match status" value="1"/>
</dbReference>
<dbReference type="EMBL" id="CAUYUJ010014316">
    <property type="protein sequence ID" value="CAK0839728.1"/>
    <property type="molecule type" value="Genomic_DNA"/>
</dbReference>
<dbReference type="Pfam" id="PF13426">
    <property type="entry name" value="PAS_9"/>
    <property type="match status" value="1"/>
</dbReference>
<proteinExistence type="predicted"/>
<name>A0ABN9T4K3_9DINO</name>
<dbReference type="PANTHER" id="PTHR47429:SF2">
    <property type="entry name" value="PROTEIN TWIN LOV 1"/>
    <property type="match status" value="1"/>
</dbReference>
<keyword evidence="1" id="KW-0285">Flavoprotein</keyword>
<accession>A0ABN9T4K3</accession>
<evidence type="ECO:0000256" key="2">
    <source>
        <dbReference type="ARBA" id="ARBA00022643"/>
    </source>
</evidence>
<dbReference type="InterPro" id="IPR035965">
    <property type="entry name" value="PAS-like_dom_sf"/>
</dbReference>
<organism evidence="5 6">
    <name type="scientific">Prorocentrum cordatum</name>
    <dbReference type="NCBI Taxonomy" id="2364126"/>
    <lineage>
        <taxon>Eukaryota</taxon>
        <taxon>Sar</taxon>
        <taxon>Alveolata</taxon>
        <taxon>Dinophyceae</taxon>
        <taxon>Prorocentrales</taxon>
        <taxon>Prorocentraceae</taxon>
        <taxon>Prorocentrum</taxon>
    </lineage>
</organism>
<dbReference type="Gene3D" id="3.30.450.20">
    <property type="entry name" value="PAS domain"/>
    <property type="match status" value="1"/>
</dbReference>
<protein>
    <recommendedName>
        <fullName evidence="4">PAS domain-containing protein</fullName>
    </recommendedName>
</protein>
<evidence type="ECO:0000256" key="3">
    <source>
        <dbReference type="ARBA" id="ARBA00022991"/>
    </source>
</evidence>
<gene>
    <name evidence="5" type="ORF">PCOR1329_LOCUS35338</name>
</gene>
<evidence type="ECO:0000313" key="6">
    <source>
        <dbReference type="Proteomes" id="UP001189429"/>
    </source>
</evidence>
<evidence type="ECO:0000256" key="1">
    <source>
        <dbReference type="ARBA" id="ARBA00022630"/>
    </source>
</evidence>
<keyword evidence="2" id="KW-0288">FMN</keyword>
<dbReference type="Proteomes" id="UP001189429">
    <property type="component" value="Unassembled WGS sequence"/>
</dbReference>
<reference evidence="5" key="1">
    <citation type="submission" date="2023-10" db="EMBL/GenBank/DDBJ databases">
        <authorList>
            <person name="Chen Y."/>
            <person name="Shah S."/>
            <person name="Dougan E. K."/>
            <person name="Thang M."/>
            <person name="Chan C."/>
        </authorList>
    </citation>
    <scope>NUCLEOTIDE SEQUENCE [LARGE SCALE GENOMIC DNA]</scope>
</reference>
<keyword evidence="6" id="KW-1185">Reference proteome</keyword>
<dbReference type="PANTHER" id="PTHR47429">
    <property type="entry name" value="PROTEIN TWIN LOV 1"/>
    <property type="match status" value="1"/>
</dbReference>
<evidence type="ECO:0000313" key="5">
    <source>
        <dbReference type="EMBL" id="CAK0839728.1"/>
    </source>
</evidence>
<keyword evidence="3" id="KW-0157">Chromophore</keyword>
<feature type="domain" description="PAS" evidence="4">
    <location>
        <begin position="101"/>
        <end position="200"/>
    </location>
</feature>